<proteinExistence type="predicted"/>
<keyword evidence="1" id="KW-0812">Transmembrane</keyword>
<dbReference type="AlphaFoldDB" id="A0A6G9YIA5"/>
<keyword evidence="1" id="KW-0472">Membrane</keyword>
<protein>
    <submittedName>
        <fullName evidence="2">Uncharacterized protein</fullName>
    </submittedName>
</protein>
<keyword evidence="3" id="KW-1185">Reference proteome</keyword>
<evidence type="ECO:0000256" key="1">
    <source>
        <dbReference type="SAM" id="Phobius"/>
    </source>
</evidence>
<feature type="transmembrane region" description="Helical" evidence="1">
    <location>
        <begin position="27"/>
        <end position="45"/>
    </location>
</feature>
<sequence>MRNASLGVAILVPVALVGVATRAPWAMFAAIGATIFGLALLIVALQSRPYLVADRCLRIDLYERGLVAVQRRGLRAVRYENTSVRQSITTFERTGRTEYRYRITDVTGVQLELRGNLEHPQDWGPAIQSGVADAQLPLMWSAVQAGQRVEFGPFWITLSEFGTARKSVAWNQIEEIKIYDGSVVVQVVGQLLILASAEVRDIPNLLVFRALADHLCKMHGRDDAVRA</sequence>
<dbReference type="KEGG" id="nah:F5544_25370"/>
<evidence type="ECO:0000313" key="3">
    <source>
        <dbReference type="Proteomes" id="UP000503540"/>
    </source>
</evidence>
<organism evidence="2 3">
    <name type="scientific">Nocardia arthritidis</name>
    <dbReference type="NCBI Taxonomy" id="228602"/>
    <lineage>
        <taxon>Bacteria</taxon>
        <taxon>Bacillati</taxon>
        <taxon>Actinomycetota</taxon>
        <taxon>Actinomycetes</taxon>
        <taxon>Mycobacteriales</taxon>
        <taxon>Nocardiaceae</taxon>
        <taxon>Nocardia</taxon>
    </lineage>
</organism>
<gene>
    <name evidence="2" type="ORF">F5544_25370</name>
</gene>
<dbReference type="Pfam" id="PF20226">
    <property type="entry name" value="DUF6585"/>
    <property type="match status" value="1"/>
</dbReference>
<dbReference type="EMBL" id="CP046172">
    <property type="protein sequence ID" value="QIS12928.1"/>
    <property type="molecule type" value="Genomic_DNA"/>
</dbReference>
<dbReference type="InterPro" id="IPR046492">
    <property type="entry name" value="DUF6585"/>
</dbReference>
<accession>A0A6G9YIA5</accession>
<keyword evidence="1" id="KW-1133">Transmembrane helix</keyword>
<evidence type="ECO:0000313" key="2">
    <source>
        <dbReference type="EMBL" id="QIS12928.1"/>
    </source>
</evidence>
<name>A0A6G9YIA5_9NOCA</name>
<dbReference type="Proteomes" id="UP000503540">
    <property type="component" value="Chromosome"/>
</dbReference>
<reference evidence="2 3" key="1">
    <citation type="journal article" date="2019" name="ACS Chem. Biol.">
        <title>Identification and Mobilization of a Cryptic Antibiotic Biosynthesis Gene Locus from a Human-Pathogenic Nocardia Isolate.</title>
        <authorList>
            <person name="Herisse M."/>
            <person name="Ishida K."/>
            <person name="Porter J.L."/>
            <person name="Howden B."/>
            <person name="Hertweck C."/>
            <person name="Stinear T.P."/>
            <person name="Pidot S.J."/>
        </authorList>
    </citation>
    <scope>NUCLEOTIDE SEQUENCE [LARGE SCALE GENOMIC DNA]</scope>
    <source>
        <strain evidence="2 3">AUSMDU00012717</strain>
    </source>
</reference>